<dbReference type="RefSeq" id="WP_306930284.1">
    <property type="nucleotide sequence ID" value="NZ_JAUTBL010000002.1"/>
</dbReference>
<dbReference type="Proteomes" id="UP001224781">
    <property type="component" value="Unassembled WGS sequence"/>
</dbReference>
<dbReference type="Gene3D" id="3.40.50.720">
    <property type="entry name" value="NAD(P)-binding Rossmann-like Domain"/>
    <property type="match status" value="1"/>
</dbReference>
<dbReference type="PROSITE" id="PS00061">
    <property type="entry name" value="ADH_SHORT"/>
    <property type="match status" value="1"/>
</dbReference>
<keyword evidence="5" id="KW-0256">Endoplasmic reticulum</keyword>
<comment type="caution">
    <text evidence="14">The sequence shown here is derived from an EMBL/GenBank/DDBJ whole genome shotgun (WGS) entry which is preliminary data.</text>
</comment>
<comment type="subcellular location">
    <subcellularLocation>
        <location evidence="1">Endoplasmic reticulum</location>
    </subcellularLocation>
</comment>
<keyword evidence="8 14" id="KW-0560">Oxidoreductase</keyword>
<keyword evidence="12" id="KW-0812">Transmembrane</keyword>
<dbReference type="PRINTS" id="PR00080">
    <property type="entry name" value="SDRFAMILY"/>
</dbReference>
<dbReference type="InterPro" id="IPR057326">
    <property type="entry name" value="KR_dom"/>
</dbReference>
<protein>
    <recommendedName>
        <fullName evidence="10">3-dehydrosphinganine reductase</fullName>
        <ecNumber evidence="10">1.1.1.102</ecNumber>
    </recommendedName>
</protein>
<organism evidence="14 15">
    <name type="scientific">Agrobacterium larrymoorei</name>
    <dbReference type="NCBI Taxonomy" id="160699"/>
    <lineage>
        <taxon>Bacteria</taxon>
        <taxon>Pseudomonadati</taxon>
        <taxon>Pseudomonadota</taxon>
        <taxon>Alphaproteobacteria</taxon>
        <taxon>Hyphomicrobiales</taxon>
        <taxon>Rhizobiaceae</taxon>
        <taxon>Rhizobium/Agrobacterium group</taxon>
        <taxon>Agrobacterium</taxon>
    </lineage>
</organism>
<evidence type="ECO:0000256" key="5">
    <source>
        <dbReference type="ARBA" id="ARBA00022824"/>
    </source>
</evidence>
<comment type="pathway">
    <text evidence="2">Lipid metabolism; sphingolipid metabolism.</text>
</comment>
<accession>A0ABU0UI52</accession>
<evidence type="ECO:0000313" key="15">
    <source>
        <dbReference type="Proteomes" id="UP001224781"/>
    </source>
</evidence>
<keyword evidence="6" id="KW-0521">NADP</keyword>
<evidence type="ECO:0000256" key="1">
    <source>
        <dbReference type="ARBA" id="ARBA00004240"/>
    </source>
</evidence>
<proteinExistence type="inferred from homology"/>
<dbReference type="InterPro" id="IPR036291">
    <property type="entry name" value="NAD(P)-bd_dom_sf"/>
</dbReference>
<evidence type="ECO:0000256" key="12">
    <source>
        <dbReference type="SAM" id="Phobius"/>
    </source>
</evidence>
<evidence type="ECO:0000256" key="4">
    <source>
        <dbReference type="ARBA" id="ARBA00022741"/>
    </source>
</evidence>
<evidence type="ECO:0000256" key="11">
    <source>
        <dbReference type="RuleBase" id="RU000363"/>
    </source>
</evidence>
<evidence type="ECO:0000256" key="10">
    <source>
        <dbReference type="ARBA" id="ARBA00026112"/>
    </source>
</evidence>
<dbReference type="PANTHER" id="PTHR43550">
    <property type="entry name" value="3-KETODIHYDROSPHINGOSINE REDUCTASE"/>
    <property type="match status" value="1"/>
</dbReference>
<evidence type="ECO:0000259" key="13">
    <source>
        <dbReference type="SMART" id="SM00822"/>
    </source>
</evidence>
<evidence type="ECO:0000256" key="7">
    <source>
        <dbReference type="ARBA" id="ARBA00022919"/>
    </source>
</evidence>
<dbReference type="SUPFAM" id="SSF51735">
    <property type="entry name" value="NAD(P)-binding Rossmann-fold domains"/>
    <property type="match status" value="1"/>
</dbReference>
<feature type="domain" description="Ketoreductase" evidence="13">
    <location>
        <begin position="2"/>
        <end position="187"/>
    </location>
</feature>
<dbReference type="EMBL" id="JAUTBL010000002">
    <property type="protein sequence ID" value="MDQ1184615.1"/>
    <property type="molecule type" value="Genomic_DNA"/>
</dbReference>
<evidence type="ECO:0000256" key="8">
    <source>
        <dbReference type="ARBA" id="ARBA00023002"/>
    </source>
</evidence>
<keyword evidence="7" id="KW-0746">Sphingolipid metabolism</keyword>
<evidence type="ECO:0000313" key="14">
    <source>
        <dbReference type="EMBL" id="MDQ1184615.1"/>
    </source>
</evidence>
<dbReference type="EC" id="1.1.1.102" evidence="10"/>
<dbReference type="InterPro" id="IPR002347">
    <property type="entry name" value="SDR_fam"/>
</dbReference>
<keyword evidence="12" id="KW-1133">Transmembrane helix</keyword>
<reference evidence="14 15" key="1">
    <citation type="submission" date="2023-07" db="EMBL/GenBank/DDBJ databases">
        <title>Functional and genomic diversity of the sorghum phyllosphere microbiome.</title>
        <authorList>
            <person name="Shade A."/>
        </authorList>
    </citation>
    <scope>NUCLEOTIDE SEQUENCE [LARGE SCALE GENOMIC DNA]</scope>
    <source>
        <strain evidence="14 15">SORGH_AS_1126</strain>
    </source>
</reference>
<comment type="similarity">
    <text evidence="11">Belongs to the short-chain dehydrogenases/reductases (SDR) family.</text>
</comment>
<keyword evidence="15" id="KW-1185">Reference proteome</keyword>
<keyword evidence="9" id="KW-0443">Lipid metabolism</keyword>
<keyword evidence="12" id="KW-0472">Membrane</keyword>
<comment type="pathway">
    <text evidence="3">Sphingolipid metabolism.</text>
</comment>
<name>A0ABU0UI52_9HYPH</name>
<dbReference type="GO" id="GO:0047560">
    <property type="term" value="F:3-dehydrosphinganine reductase activity"/>
    <property type="evidence" value="ECO:0007669"/>
    <property type="project" value="UniProtKB-EC"/>
</dbReference>
<dbReference type="SMART" id="SM00822">
    <property type="entry name" value="PKS_KR"/>
    <property type="match status" value="1"/>
</dbReference>
<feature type="transmembrane region" description="Helical" evidence="12">
    <location>
        <begin position="233"/>
        <end position="255"/>
    </location>
</feature>
<dbReference type="InterPro" id="IPR045022">
    <property type="entry name" value="KDSR-like"/>
</dbReference>
<evidence type="ECO:0000256" key="3">
    <source>
        <dbReference type="ARBA" id="ARBA00004991"/>
    </source>
</evidence>
<keyword evidence="4" id="KW-0547">Nucleotide-binding</keyword>
<evidence type="ECO:0000256" key="2">
    <source>
        <dbReference type="ARBA" id="ARBA00004760"/>
    </source>
</evidence>
<evidence type="ECO:0000256" key="6">
    <source>
        <dbReference type="ARBA" id="ARBA00022857"/>
    </source>
</evidence>
<dbReference type="Pfam" id="PF00106">
    <property type="entry name" value="adh_short"/>
    <property type="match status" value="1"/>
</dbReference>
<sequence length="264" mass="28794">MPHVIITGGSSGIGLAVAQLYHARGWRISLLARREDMLDMAAQKINHGREQAESRVFWASVDVSDEQALQIALARAEANHGPCDVLVASAGRVDPQDFELQSPEIFESQFRVNFLGTVYAIRAVLKGMKQRGRGTIVSISSGAAMIGIPGYTAYCGSKSALVGFVEALRGELSHSGVNVCISFPPDTLTPQYEREITLRSGRAQTLMGTVAPWPVDKVAKKIVSGVEKAKGEIHFGVALTFMSFFSPFIKPVLFWRMRRLSARS</sequence>
<dbReference type="PANTHER" id="PTHR43550:SF3">
    <property type="entry name" value="3-KETODIHYDROSPHINGOSINE REDUCTASE"/>
    <property type="match status" value="1"/>
</dbReference>
<dbReference type="InterPro" id="IPR020904">
    <property type="entry name" value="Sc_DH/Rdtase_CS"/>
</dbReference>
<evidence type="ECO:0000256" key="9">
    <source>
        <dbReference type="ARBA" id="ARBA00023098"/>
    </source>
</evidence>
<dbReference type="PRINTS" id="PR00081">
    <property type="entry name" value="GDHRDH"/>
</dbReference>
<gene>
    <name evidence="14" type="ORF">QE408_001758</name>
</gene>
<dbReference type="CDD" id="cd08939">
    <property type="entry name" value="KDSR-like_SDR_c"/>
    <property type="match status" value="1"/>
</dbReference>